<reference evidence="8" key="1">
    <citation type="submission" date="2021-01" db="EMBL/GenBank/DDBJ databases">
        <authorList>
            <person name="Corre E."/>
            <person name="Pelletier E."/>
            <person name="Niang G."/>
            <person name="Scheremetjew M."/>
            <person name="Finn R."/>
            <person name="Kale V."/>
            <person name="Holt S."/>
            <person name="Cochrane G."/>
            <person name="Meng A."/>
            <person name="Brown T."/>
            <person name="Cohen L."/>
        </authorList>
    </citation>
    <scope>NUCLEOTIDE SEQUENCE</scope>
    <source>
        <strain evidence="8">GSO104</strain>
    </source>
</reference>
<protein>
    <recommendedName>
        <fullName evidence="7">DNA-directed RNA polymerase RBP11-like dimerisation domain-containing protein</fullName>
    </recommendedName>
</protein>
<feature type="domain" description="DNA-directed RNA polymerase RBP11-like dimerisation" evidence="7">
    <location>
        <begin position="55"/>
        <end position="127"/>
    </location>
</feature>
<accession>A0A7S4STF0</accession>
<feature type="region of interest" description="Disordered" evidence="6">
    <location>
        <begin position="1"/>
        <end position="23"/>
    </location>
</feature>
<evidence type="ECO:0000256" key="2">
    <source>
        <dbReference type="ARBA" id="ARBA00022478"/>
    </source>
</evidence>
<dbReference type="GO" id="GO:0046983">
    <property type="term" value="F:protein dimerization activity"/>
    <property type="evidence" value="ECO:0007669"/>
    <property type="project" value="InterPro"/>
</dbReference>
<evidence type="ECO:0000256" key="1">
    <source>
        <dbReference type="ARBA" id="ARBA00004123"/>
    </source>
</evidence>
<dbReference type="GO" id="GO:0005665">
    <property type="term" value="C:RNA polymerase II, core complex"/>
    <property type="evidence" value="ECO:0007669"/>
    <property type="project" value="InterPro"/>
</dbReference>
<dbReference type="InterPro" id="IPR008193">
    <property type="entry name" value="RNA_pol_Rpb11_13-16kDa_CS"/>
</dbReference>
<keyword evidence="2" id="KW-0240">DNA-directed RNA polymerase</keyword>
<organism evidence="8">
    <name type="scientific">Ditylum brightwellii</name>
    <dbReference type="NCBI Taxonomy" id="49249"/>
    <lineage>
        <taxon>Eukaryota</taxon>
        <taxon>Sar</taxon>
        <taxon>Stramenopiles</taxon>
        <taxon>Ochrophyta</taxon>
        <taxon>Bacillariophyta</taxon>
        <taxon>Mediophyceae</taxon>
        <taxon>Lithodesmiophycidae</taxon>
        <taxon>Lithodesmiales</taxon>
        <taxon>Lithodesmiaceae</taxon>
        <taxon>Ditylum</taxon>
    </lineage>
</organism>
<comment type="similarity">
    <text evidence="5">Belongs to the archaeal Rpo11/eukaryotic RPB11/RPC19 RNA polymerase subunit family.</text>
</comment>
<name>A0A7S4STF0_9STRA</name>
<dbReference type="PANTHER" id="PTHR13946">
    <property type="entry name" value="DNA-DIRECTED RNA POLYMERASE I,II,III"/>
    <property type="match status" value="1"/>
</dbReference>
<dbReference type="CDD" id="cd06926">
    <property type="entry name" value="RNAP_II_RPB11"/>
    <property type="match status" value="1"/>
</dbReference>
<keyword evidence="4" id="KW-0539">Nucleus</keyword>
<comment type="subcellular location">
    <subcellularLocation>
        <location evidence="1">Nucleus</location>
    </subcellularLocation>
</comment>
<dbReference type="SUPFAM" id="SSF55257">
    <property type="entry name" value="RBP11-like subunits of RNA polymerase"/>
    <property type="match status" value="1"/>
</dbReference>
<evidence type="ECO:0000256" key="5">
    <source>
        <dbReference type="ARBA" id="ARBA00025751"/>
    </source>
</evidence>
<sequence>MQAHKQRQQLSNHLAHQSKSTMNAPERSAAFLLDEDNGEVKITYAADTKVSNAGTFTFNKEDHTIANLLRMQLLRDPRVRFVGYMHPHPLIHRIDMRIQTSSSTVAPVEVLSAALEDLANETDHLTTQVSEAISNWKKDNEGGVMGM</sequence>
<evidence type="ECO:0000259" key="7">
    <source>
        <dbReference type="Pfam" id="PF13656"/>
    </source>
</evidence>
<dbReference type="InterPro" id="IPR036603">
    <property type="entry name" value="RBP11-like"/>
</dbReference>
<proteinExistence type="inferred from homology"/>
<dbReference type="HAMAP" id="MF_00261">
    <property type="entry name" value="RNApol_arch_Rpo11"/>
    <property type="match status" value="1"/>
</dbReference>
<dbReference type="GO" id="GO:0006366">
    <property type="term" value="P:transcription by RNA polymerase II"/>
    <property type="evidence" value="ECO:0007669"/>
    <property type="project" value="InterPro"/>
</dbReference>
<dbReference type="InterPro" id="IPR022905">
    <property type="entry name" value="Rpo11-like"/>
</dbReference>
<dbReference type="Pfam" id="PF13656">
    <property type="entry name" value="RNA_pol_L_2"/>
    <property type="match status" value="1"/>
</dbReference>
<feature type="compositionally biased region" description="Polar residues" evidence="6">
    <location>
        <begin position="8"/>
        <end position="23"/>
    </location>
</feature>
<dbReference type="GO" id="GO:0003899">
    <property type="term" value="F:DNA-directed RNA polymerase activity"/>
    <property type="evidence" value="ECO:0007669"/>
    <property type="project" value="InterPro"/>
</dbReference>
<dbReference type="GO" id="GO:0003677">
    <property type="term" value="F:DNA binding"/>
    <property type="evidence" value="ECO:0007669"/>
    <property type="project" value="InterPro"/>
</dbReference>
<dbReference type="InterPro" id="IPR009025">
    <property type="entry name" value="RBP11-like_dimer"/>
</dbReference>
<dbReference type="Gene3D" id="3.30.1360.10">
    <property type="entry name" value="RNA polymerase, RBP11-like subunit"/>
    <property type="match status" value="1"/>
</dbReference>
<evidence type="ECO:0000256" key="3">
    <source>
        <dbReference type="ARBA" id="ARBA00023163"/>
    </source>
</evidence>
<evidence type="ECO:0000313" key="8">
    <source>
        <dbReference type="EMBL" id="CAE4655556.1"/>
    </source>
</evidence>
<dbReference type="PANTHER" id="PTHR13946:SF16">
    <property type="entry name" value="DNA-DIRECTED RNA POLYMERASE II SUBUNIT RPB11"/>
    <property type="match status" value="1"/>
</dbReference>
<dbReference type="AlphaFoldDB" id="A0A7S4STF0"/>
<evidence type="ECO:0000256" key="6">
    <source>
        <dbReference type="SAM" id="MobiDB-lite"/>
    </source>
</evidence>
<dbReference type="InterPro" id="IPR037685">
    <property type="entry name" value="RBP11"/>
</dbReference>
<keyword evidence="3" id="KW-0804">Transcription</keyword>
<evidence type="ECO:0000256" key="4">
    <source>
        <dbReference type="ARBA" id="ARBA00023242"/>
    </source>
</evidence>
<dbReference type="PROSITE" id="PS01154">
    <property type="entry name" value="RNA_POL_L_13KD"/>
    <property type="match status" value="1"/>
</dbReference>
<dbReference type="EMBL" id="HBNS01053870">
    <property type="protein sequence ID" value="CAE4655556.1"/>
    <property type="molecule type" value="Transcribed_RNA"/>
</dbReference>
<gene>
    <name evidence="8" type="ORF">DBRI00130_LOCUS39151</name>
</gene>